<dbReference type="STRING" id="572478.Vdis_2309"/>
<organism evidence="1 2">
    <name type="scientific">Vulcanisaeta distributa (strain DSM 14429 / JCM 11212 / NBRC 100878 / IC-017)</name>
    <dbReference type="NCBI Taxonomy" id="572478"/>
    <lineage>
        <taxon>Archaea</taxon>
        <taxon>Thermoproteota</taxon>
        <taxon>Thermoprotei</taxon>
        <taxon>Thermoproteales</taxon>
        <taxon>Thermoproteaceae</taxon>
        <taxon>Vulcanisaeta</taxon>
    </lineage>
</organism>
<dbReference type="Proteomes" id="UP000006681">
    <property type="component" value="Chromosome"/>
</dbReference>
<dbReference type="AlphaFoldDB" id="E1QQR5"/>
<name>E1QQR5_VULDI</name>
<dbReference type="EMBL" id="CP002100">
    <property type="protein sequence ID" value="ADN51677.1"/>
    <property type="molecule type" value="Genomic_DNA"/>
</dbReference>
<dbReference type="KEGG" id="vdi:Vdis_2309"/>
<dbReference type="GeneID" id="9753264"/>
<proteinExistence type="predicted"/>
<gene>
    <name evidence="1" type="ordered locus">Vdis_2309</name>
</gene>
<protein>
    <submittedName>
        <fullName evidence="1">Uncharacterized protein</fullName>
    </submittedName>
</protein>
<sequence>MSDRLILDDGASQVEVEISTVIKALRNAYEEYVKCVMSNKSRDKCYVEAIGILIDAFGSALPSVFYDEDLRYFAVKSADYRWLLYDSESNTYKVVKFRDLVAKAL</sequence>
<evidence type="ECO:0000313" key="2">
    <source>
        <dbReference type="Proteomes" id="UP000006681"/>
    </source>
</evidence>
<evidence type="ECO:0000313" key="1">
    <source>
        <dbReference type="EMBL" id="ADN51677.1"/>
    </source>
</evidence>
<dbReference type="eggNOG" id="arCOG06062">
    <property type="taxonomic scope" value="Archaea"/>
</dbReference>
<keyword evidence="2" id="KW-1185">Reference proteome</keyword>
<dbReference type="HOGENOM" id="CLU_2230484_0_0_2"/>
<reference evidence="1 2" key="1">
    <citation type="journal article" date="2010" name="Stand. Genomic Sci.">
        <title>Complete genome sequence of Vulcanisaeta distributa type strain (IC-017).</title>
        <authorList>
            <person name="Mavromatis K."/>
            <person name="Sikorski J."/>
            <person name="Pabst E."/>
            <person name="Teshima H."/>
            <person name="Lapidus A."/>
            <person name="Lucas S."/>
            <person name="Nolan M."/>
            <person name="Glavina Del Rio T."/>
            <person name="Cheng J.F."/>
            <person name="Bruce D."/>
            <person name="Goodwin L."/>
            <person name="Pitluck S."/>
            <person name="Liolios K."/>
            <person name="Ivanova N."/>
            <person name="Mikhailova N."/>
            <person name="Pati A."/>
            <person name="Chen A."/>
            <person name="Palaniappan K."/>
            <person name="Land M."/>
            <person name="Hauser L."/>
            <person name="Chang Y.J."/>
            <person name="Jeffries C.D."/>
            <person name="Rohde M."/>
            <person name="Spring S."/>
            <person name="Goker M."/>
            <person name="Wirth R."/>
            <person name="Woyke T."/>
            <person name="Bristow J."/>
            <person name="Eisen J.A."/>
            <person name="Markowitz V."/>
            <person name="Hugenholtz P."/>
            <person name="Klenk H.P."/>
            <person name="Kyrpides N.C."/>
        </authorList>
    </citation>
    <scope>NUCLEOTIDE SEQUENCE [LARGE SCALE GENOMIC DNA]</scope>
    <source>
        <strain evidence="2">DSM 14429 / JCM 11212 / NBRC 100878 / IC-017</strain>
    </source>
</reference>
<accession>E1QQR5</accession>
<reference evidence="2" key="2">
    <citation type="journal article" date="2010" name="Stand. Genomic Sci.">
        <title>Complete genome sequence of Vulcanisaeta distributa type strain (IC-017T).</title>
        <authorList>
            <person name="Mavromatis K."/>
            <person name="Sikorski J."/>
            <person name="Pabst E."/>
            <person name="Teshima H."/>
            <person name="Lapidus A."/>
            <person name="Lucas S."/>
            <person name="Nolan M."/>
            <person name="Glavina Del Rio T."/>
            <person name="Cheng J."/>
            <person name="Bruce D."/>
            <person name="Goodwin L."/>
            <person name="Pitluck S."/>
            <person name="Liolios K."/>
            <person name="Ivanova N."/>
            <person name="Mikhailova N."/>
            <person name="Pati A."/>
            <person name="Chen A."/>
            <person name="Palaniappan K."/>
            <person name="Land M."/>
            <person name="Hauser L."/>
            <person name="Chang Y."/>
            <person name="Jeffries C."/>
            <person name="Rohde M."/>
            <person name="Spring S."/>
            <person name="Goker M."/>
            <person name="Wirth R."/>
            <person name="Woyke T."/>
            <person name="Bristow J."/>
            <person name="Eisen J."/>
            <person name="Markowitz V."/>
            <person name="Hugenholtz P."/>
            <person name="Klenk H."/>
            <person name="Kyrpides N."/>
        </authorList>
    </citation>
    <scope>NUCLEOTIDE SEQUENCE [LARGE SCALE GENOMIC DNA]</scope>
    <source>
        <strain evidence="2">DSM 14429 / JCM 11212 / NBRC 100878 / IC-017</strain>
    </source>
</reference>
<dbReference type="RefSeq" id="WP_013337402.1">
    <property type="nucleotide sequence ID" value="NC_014537.1"/>
</dbReference>